<dbReference type="VEuPathDB" id="HostDB:ENSMUSG00000033632"/>
<dbReference type="MGI" id="MGI:2147376">
    <property type="gene designation" value="AW554918"/>
</dbReference>
<reference evidence="1" key="4">
    <citation type="submission" date="2025-05" db="UniProtKB">
        <authorList>
            <consortium name="Ensembl"/>
        </authorList>
    </citation>
    <scope>IDENTIFICATION</scope>
    <source>
        <strain evidence="1">C57BL/6J</strain>
    </source>
</reference>
<dbReference type="ExpressionAtlas" id="E0CYF6">
    <property type="expression patterns" value="baseline and differential"/>
</dbReference>
<organism evidence="1 3">
    <name type="scientific">Mus musculus</name>
    <name type="common">Mouse</name>
    <dbReference type="NCBI Taxonomy" id="10090"/>
    <lineage>
        <taxon>Eukaryota</taxon>
        <taxon>Metazoa</taxon>
        <taxon>Chordata</taxon>
        <taxon>Craniata</taxon>
        <taxon>Vertebrata</taxon>
        <taxon>Euteleostomi</taxon>
        <taxon>Mammalia</taxon>
        <taxon>Eutheria</taxon>
        <taxon>Euarchontoglires</taxon>
        <taxon>Glires</taxon>
        <taxon>Rodentia</taxon>
        <taxon>Myomorpha</taxon>
        <taxon>Muroidea</taxon>
        <taxon>Muridae</taxon>
        <taxon>Murinae</taxon>
        <taxon>Mus</taxon>
        <taxon>Mus</taxon>
    </lineage>
</organism>
<dbReference type="Ensembl" id="ENSMUST00000160530.8">
    <property type="protein sequence ID" value="ENSMUSP00000123930.2"/>
    <property type="gene ID" value="ENSMUSG00000033632.18"/>
</dbReference>
<dbReference type="Proteomes" id="UP000000589">
    <property type="component" value="Chromosome 18"/>
</dbReference>
<keyword evidence="4" id="KW-1267">Proteomics identification</keyword>
<protein>
    <submittedName>
        <fullName evidence="1">Expressed sequence AW554918</fullName>
    </submittedName>
</protein>
<dbReference type="PANTHER" id="PTHR28375:SF1">
    <property type="entry name" value="PROTEIN HINDERIN"/>
    <property type="match status" value="1"/>
</dbReference>
<sequence>MAGAAGPFLPGSAFWSRDFSDEDQSVAYVPGISTEGNTRSRVKLINPKVDVKVKASRVTDASVSMESLKGAGDSVAEQSK</sequence>
<reference evidence="1" key="3">
    <citation type="journal article" date="2011" name="PLoS Biol.">
        <title>Modernizing reference genome assemblies.</title>
        <authorList>
            <person name="Church D.M."/>
            <person name="Schneider V.A."/>
            <person name="Graves T."/>
            <person name="Auger K."/>
            <person name="Cunningham F."/>
            <person name="Bouk N."/>
            <person name="Chen H.C."/>
            <person name="Agarwala R."/>
            <person name="McLaren W.M."/>
            <person name="Ritchie G.R."/>
            <person name="Albracht D."/>
            <person name="Kremitzki M."/>
            <person name="Rock S."/>
            <person name="Kotkiewicz H."/>
            <person name="Kremitzki C."/>
            <person name="Wollam A."/>
            <person name="Trani L."/>
            <person name="Fulton L."/>
            <person name="Fulton R."/>
            <person name="Matthews L."/>
            <person name="Whitehead S."/>
            <person name="Chow W."/>
            <person name="Torrance J."/>
            <person name="Dunn M."/>
            <person name="Harden G."/>
            <person name="Threadgold G."/>
            <person name="Wood J."/>
            <person name="Collins J."/>
            <person name="Heath P."/>
            <person name="Griffiths G."/>
            <person name="Pelan S."/>
            <person name="Grafham D."/>
            <person name="Eichler E.E."/>
            <person name="Weinstock G."/>
            <person name="Mardis E.R."/>
            <person name="Wilson R.K."/>
            <person name="Howe K."/>
            <person name="Flicek P."/>
            <person name="Hubbard T."/>
        </authorList>
    </citation>
    <scope>NUCLEOTIDE SEQUENCE [LARGE SCALE GENOMIC DNA]</scope>
    <source>
        <strain evidence="1">C57BL/6J</strain>
    </source>
</reference>
<dbReference type="PANTHER" id="PTHR28375">
    <property type="entry name" value="PROTEIN HINDERIN"/>
    <property type="match status" value="1"/>
</dbReference>
<dbReference type="AlphaFoldDB" id="E0CYF6"/>
<dbReference type="HOGENOM" id="CLU_2589106_0_0_1"/>
<dbReference type="InterPro" id="IPR032736">
    <property type="entry name" value="Hinderin"/>
</dbReference>
<name>E0CYF6_MOUSE</name>
<dbReference type="Bgee" id="ENSMUSG00000033632">
    <property type="expression patterns" value="Expressed in animal zygote and 72 other cell types or tissues"/>
</dbReference>
<proteinExistence type="evidence at protein level"/>
<evidence type="ECO:0000313" key="1">
    <source>
        <dbReference type="Ensembl" id="ENSMUSP00000124241.2"/>
    </source>
</evidence>
<dbReference type="GeneTree" id="ENSGT00390000011152"/>
<evidence type="ECO:0000313" key="3">
    <source>
        <dbReference type="Proteomes" id="UP000000589"/>
    </source>
</evidence>
<dbReference type="Antibodypedia" id="49207">
    <property type="antibodies" value="21 antibodies from 9 providers"/>
</dbReference>
<dbReference type="AGR" id="MGI:2147376"/>
<evidence type="ECO:0000313" key="2">
    <source>
        <dbReference type="MGI" id="MGI:2147376"/>
    </source>
</evidence>
<reference evidence="1 3" key="1">
    <citation type="journal article" date="2009" name="PLoS Biol.">
        <title>Lineage-specific biology revealed by a finished genome assembly of the mouse.</title>
        <authorList>
            <consortium name="Mouse Genome Sequencing Consortium"/>
            <person name="Church D.M."/>
            <person name="Goodstadt L."/>
            <person name="Hillier L.W."/>
            <person name="Zody M.C."/>
            <person name="Goldstein S."/>
            <person name="She X."/>
            <person name="Bult C.J."/>
            <person name="Agarwala R."/>
            <person name="Cherry J.L."/>
            <person name="DiCuccio M."/>
            <person name="Hlavina W."/>
            <person name="Kapustin Y."/>
            <person name="Meric P."/>
            <person name="Maglott D."/>
            <person name="Birtle Z."/>
            <person name="Marques A.C."/>
            <person name="Graves T."/>
            <person name="Zhou S."/>
            <person name="Teague B."/>
            <person name="Potamousis K."/>
            <person name="Churas C."/>
            <person name="Place M."/>
            <person name="Herschleb J."/>
            <person name="Runnheim R."/>
            <person name="Forrest D."/>
            <person name="Amos-Landgraf J."/>
            <person name="Schwartz D.C."/>
            <person name="Cheng Z."/>
            <person name="Lindblad-Toh K."/>
            <person name="Eichler E.E."/>
            <person name="Ponting C.P."/>
        </authorList>
    </citation>
    <scope>NUCLEOTIDE SEQUENCE [LARGE SCALE GENOMIC DNA]</scope>
    <source>
        <strain evidence="1 3">C57BL/6J</strain>
    </source>
</reference>
<evidence type="ECO:0007829" key="5">
    <source>
        <dbReference type="PubMed" id="21183079"/>
    </source>
</evidence>
<dbReference type="Ensembl" id="ENSMUST00000159605.8">
    <property type="protein sequence ID" value="ENSMUSP00000124241.2"/>
    <property type="gene ID" value="ENSMUSG00000033632.18"/>
</dbReference>
<evidence type="ECO:0007829" key="4">
    <source>
        <dbReference type="ProteomicsDB" id="E0CYF6"/>
    </source>
</evidence>
<keyword evidence="3" id="KW-1185">Reference proteome</keyword>
<accession>E0CYF6</accession>
<dbReference type="OrthoDB" id="5972940at2759"/>
<gene>
    <name evidence="1 2" type="primary">AW554918</name>
</gene>
<reference evidence="5" key="2">
    <citation type="journal article" date="2010" name="Cell">
        <title>A tissue-specific atlas of mouse protein phosphorylation and expression.</title>
        <authorList>
            <person name="Huttlin E.L."/>
            <person name="Jedrychowski M.P."/>
            <person name="Elias J.E."/>
            <person name="Goswami T."/>
            <person name="Rad R."/>
            <person name="Beausoleil S.A."/>
            <person name="Villen J."/>
            <person name="Haas W."/>
            <person name="Sowa M.E."/>
            <person name="Gygi S.P."/>
        </authorList>
    </citation>
    <scope>IDENTIFICATION BY MASS SPECTROMETRY [LARGE SCALE ANALYSIS]</scope>
</reference>
<dbReference type="ProteomicsDB" id="335146"/>